<feature type="domain" description="Methyl-accepting transducer" evidence="7">
    <location>
        <begin position="261"/>
        <end position="490"/>
    </location>
</feature>
<name>U5N680_9BURK</name>
<dbReference type="EMBL" id="CP004885">
    <property type="protein sequence ID" value="AGX86805.1"/>
    <property type="molecule type" value="Genomic_DNA"/>
</dbReference>
<dbReference type="InterPro" id="IPR051310">
    <property type="entry name" value="MCP_chemotaxis"/>
</dbReference>
<dbReference type="Proteomes" id="UP000017184">
    <property type="component" value="Chromosome"/>
</dbReference>
<dbReference type="Pfam" id="PF00015">
    <property type="entry name" value="MCPsignal"/>
    <property type="match status" value="1"/>
</dbReference>
<dbReference type="STRING" id="946483.Cenrod_0698"/>
<evidence type="ECO:0000313" key="8">
    <source>
        <dbReference type="EMBL" id="AGX86805.1"/>
    </source>
</evidence>
<dbReference type="SMART" id="SM00283">
    <property type="entry name" value="MA"/>
    <property type="match status" value="1"/>
</dbReference>
<keyword evidence="6" id="KW-0472">Membrane</keyword>
<evidence type="ECO:0000256" key="4">
    <source>
        <dbReference type="PROSITE-ProRule" id="PRU00284"/>
    </source>
</evidence>
<reference evidence="8 9" key="1">
    <citation type="journal article" date="2013" name="Genome Biol.">
        <title>Genomic analysis reveals key aspects of prokaryotic symbiosis in the phototrophic consortium "Chlorochromatium aggregatum".</title>
        <authorList>
            <person name="Liu Z."/>
            <person name="Muller J."/>
            <person name="Li T."/>
            <person name="Alvey R.M."/>
            <person name="Vogl K."/>
            <person name="Frigaard N.U."/>
            <person name="Rockwell N.C."/>
            <person name="Boyd E.S."/>
            <person name="Tomsho L.P."/>
            <person name="Schuster S.C."/>
            <person name="Henke P."/>
            <person name="Rohde M."/>
            <person name="Overmann J."/>
            <person name="Bryant D.A."/>
        </authorList>
    </citation>
    <scope>NUCLEOTIDE SEQUENCE [LARGE SCALE GENOMIC DNA]</scope>
    <source>
        <strain evidence="8">CR</strain>
    </source>
</reference>
<evidence type="ECO:0000256" key="6">
    <source>
        <dbReference type="SAM" id="Phobius"/>
    </source>
</evidence>
<dbReference type="eggNOG" id="COG0840">
    <property type="taxonomic scope" value="Bacteria"/>
</dbReference>
<keyword evidence="9" id="KW-1185">Reference proteome</keyword>
<keyword evidence="4" id="KW-0807">Transducer</keyword>
<dbReference type="GO" id="GO:0006935">
    <property type="term" value="P:chemotaxis"/>
    <property type="evidence" value="ECO:0007669"/>
    <property type="project" value="TreeGrafter"/>
</dbReference>
<dbReference type="Gene3D" id="1.10.287.950">
    <property type="entry name" value="Methyl-accepting chemotaxis protein"/>
    <property type="match status" value="1"/>
</dbReference>
<dbReference type="GO" id="GO:0004888">
    <property type="term" value="F:transmembrane signaling receptor activity"/>
    <property type="evidence" value="ECO:0007669"/>
    <property type="project" value="TreeGrafter"/>
</dbReference>
<dbReference type="PANTHER" id="PTHR43531:SF14">
    <property type="entry name" value="METHYL-ACCEPTING CHEMOTAXIS PROTEIN I-RELATED"/>
    <property type="match status" value="1"/>
</dbReference>
<sequence length="553" mass="58619">MQFSSKIVTFAVIPAVLFVVGIVNGIAALISAQGDFEHYVGSEQAVRTALTDMYANGLQMGQALRNIALDPQNPTAYKNMETAQKAYADAFDQAQIAAKGCKLEGPLARLVPLRQQHARVQDNVLSALRGGADVQDMITQEETPAWHQLRAELLEQGKYAKQISEETYQHFRDRARIATIWSIILAAIAILVSLVLNIGLRRTLRLELGGELTAAREALQSVAEGNLCTPIDNHGSAQSLMGTVVKMREALHQLVMDVRNSAAGIASASAEIASGNNDLSARTEGQATALDEISASMGTLSDTVNQNATSAVQASHLASSANVVAVQGGQVVGEVVDTMRGIHESSRRISDIIQVIDGIAFQTNILALNAAVEAARAGEQGRGFAVVASEVRSLAVRSAEAAKQIKTLIHDSVEKVESGTQLVDKAGSTMQEVVQSIQRVAEIMGAISQASSEQSQGVRQVGEALGQLDQTTQQNAALVEEMAAATDSLKSQSRGLVDTVAQFQLTNCQDKMGASSSAALHPLTPAPTRGNGGYAPRQTHQWAGTARLPTRTS</sequence>
<accession>U5N680</accession>
<feature type="transmembrane region" description="Helical" evidence="6">
    <location>
        <begin position="7"/>
        <end position="30"/>
    </location>
</feature>
<dbReference type="PATRIC" id="fig|946483.4.peg.697"/>
<keyword evidence="6" id="KW-1133">Transmembrane helix</keyword>
<feature type="region of interest" description="Disordered" evidence="5">
    <location>
        <begin position="517"/>
        <end position="553"/>
    </location>
</feature>
<dbReference type="HOGENOM" id="CLU_000445_107_16_4"/>
<dbReference type="GO" id="GO:0007165">
    <property type="term" value="P:signal transduction"/>
    <property type="evidence" value="ECO:0007669"/>
    <property type="project" value="UniProtKB-KW"/>
</dbReference>
<dbReference type="GO" id="GO:0005886">
    <property type="term" value="C:plasma membrane"/>
    <property type="evidence" value="ECO:0007669"/>
    <property type="project" value="TreeGrafter"/>
</dbReference>
<dbReference type="FunFam" id="1.10.287.950:FF:000001">
    <property type="entry name" value="Methyl-accepting chemotaxis sensory transducer"/>
    <property type="match status" value="1"/>
</dbReference>
<evidence type="ECO:0000259" key="7">
    <source>
        <dbReference type="PROSITE" id="PS50111"/>
    </source>
</evidence>
<dbReference type="KEGG" id="cbx:Cenrod_0698"/>
<dbReference type="PROSITE" id="PS50111">
    <property type="entry name" value="CHEMOTAXIS_TRANSDUC_2"/>
    <property type="match status" value="1"/>
</dbReference>
<dbReference type="CDD" id="cd11386">
    <property type="entry name" value="MCP_signal"/>
    <property type="match status" value="1"/>
</dbReference>
<dbReference type="OrthoDB" id="9177860at2"/>
<gene>
    <name evidence="8" type="ORF">Cenrod_0698</name>
</gene>
<dbReference type="RefSeq" id="WP_022771626.1">
    <property type="nucleotide sequence ID" value="NC_022576.1"/>
</dbReference>
<evidence type="ECO:0000256" key="1">
    <source>
        <dbReference type="ARBA" id="ARBA00004370"/>
    </source>
</evidence>
<dbReference type="SUPFAM" id="SSF58104">
    <property type="entry name" value="Methyl-accepting chemotaxis protein (MCP) signaling domain"/>
    <property type="match status" value="1"/>
</dbReference>
<keyword evidence="2" id="KW-0488">Methylation</keyword>
<dbReference type="PANTHER" id="PTHR43531">
    <property type="entry name" value="PROTEIN ICFG"/>
    <property type="match status" value="1"/>
</dbReference>
<proteinExistence type="inferred from homology"/>
<evidence type="ECO:0000256" key="3">
    <source>
        <dbReference type="ARBA" id="ARBA00029447"/>
    </source>
</evidence>
<comment type="similarity">
    <text evidence="3">Belongs to the methyl-accepting chemotaxis (MCP) protein family.</text>
</comment>
<evidence type="ECO:0000256" key="5">
    <source>
        <dbReference type="SAM" id="MobiDB-lite"/>
    </source>
</evidence>
<evidence type="ECO:0000313" key="9">
    <source>
        <dbReference type="Proteomes" id="UP000017184"/>
    </source>
</evidence>
<keyword evidence="6" id="KW-0812">Transmembrane</keyword>
<organism evidence="8 9">
    <name type="scientific">Candidatus Symbiobacter mobilis CR</name>
    <dbReference type="NCBI Taxonomy" id="946483"/>
    <lineage>
        <taxon>Bacteria</taxon>
        <taxon>Pseudomonadati</taxon>
        <taxon>Pseudomonadota</taxon>
        <taxon>Betaproteobacteria</taxon>
        <taxon>Burkholderiales</taxon>
        <taxon>Comamonadaceae</taxon>
    </lineage>
</organism>
<protein>
    <submittedName>
        <fullName evidence="8">Methyl-accepting chemotaxis protein</fullName>
    </submittedName>
</protein>
<dbReference type="AlphaFoldDB" id="U5N680"/>
<comment type="subcellular location">
    <subcellularLocation>
        <location evidence="1">Membrane</location>
    </subcellularLocation>
</comment>
<evidence type="ECO:0000256" key="2">
    <source>
        <dbReference type="ARBA" id="ARBA00022481"/>
    </source>
</evidence>
<dbReference type="InterPro" id="IPR004089">
    <property type="entry name" value="MCPsignal_dom"/>
</dbReference>
<feature type="transmembrane region" description="Helical" evidence="6">
    <location>
        <begin position="180"/>
        <end position="200"/>
    </location>
</feature>